<dbReference type="InterPro" id="IPR023404">
    <property type="entry name" value="rSAM_horseshoe"/>
</dbReference>
<name>A0A4P8L5D3_9BACT</name>
<dbReference type="PROSITE" id="PS51918">
    <property type="entry name" value="RADICAL_SAM"/>
    <property type="match status" value="1"/>
</dbReference>
<dbReference type="CDD" id="cd00077">
    <property type="entry name" value="HDc"/>
    <property type="match status" value="1"/>
</dbReference>
<feature type="transmembrane region" description="Helical" evidence="8">
    <location>
        <begin position="68"/>
        <end position="89"/>
    </location>
</feature>
<dbReference type="PANTHER" id="PTHR43409:SF7">
    <property type="entry name" value="BLL1977 PROTEIN"/>
    <property type="match status" value="1"/>
</dbReference>
<evidence type="ECO:0000259" key="10">
    <source>
        <dbReference type="PROSITE" id="PS51918"/>
    </source>
</evidence>
<comment type="cofactor">
    <cofactor evidence="1">
        <name>[4Fe-4S] cluster</name>
        <dbReference type="ChEBI" id="CHEBI:49883"/>
    </cofactor>
</comment>
<keyword evidence="5" id="KW-0479">Metal-binding</keyword>
<dbReference type="InterPro" id="IPR034466">
    <property type="entry name" value="Methyltransferase_Class_B"/>
</dbReference>
<keyword evidence="8" id="KW-1133">Transmembrane helix</keyword>
<dbReference type="GO" id="GO:0046872">
    <property type="term" value="F:metal ion binding"/>
    <property type="evidence" value="ECO:0007669"/>
    <property type="project" value="UniProtKB-KW"/>
</dbReference>
<sequence length="795" mass="91018">MFYLNYFVVFSIVGWMLEAVFRSVKNRRMINPGLLKGFYLPIYGFGALFVLGGHVILDTYSLPIRSLFYLISLSVLELITGAAIEKILHVRLWDYRDNRFNIRGHACLRFSIYWMLLATGLDIALDLLIPWALHVYERFDFLIDVVLGSIGLAMLIDFIVVMRRRMSERSGLADQDTARWRFIQIARPLLEHPGVIKLKDFNHHLGKSRLDHVLDVSWKAFRISQCLSLDSEAVVKGALLHDLFYYDWLREGPRWHGIRHPLIALQNARQITPLSAKEEDIIKKHMWPLTLRPPRYPESWVVCLTDIYCSWRDYLAPMVLFCVGRRKEWLPNETSRFPSYRVINNGYLLNVEKVSSRPGPKLGGRSLNILLIDAQPRALPFTKFRTLTLPRVAGATPGKHNVRIIDGRVEKIEIPSGMFDLVGITFSTNNAPMAYEIVKKAKKTGLLTVAGGTHATAVPEEVLEHFDAVLIGEAEGGAWESLLKDAELGSLKRVYRNAEPPDLRNLAPPRLDLLHGLYLPIYPVEATRGCPNCCSYCFNRYIHPTYRKRPIDEVAADVARADSRHIFFMDDNLCADRKYAKELFAALVPLKKKLWMQMELRSAEDEELVRLAAEAGCKGVFVGLESINSASLKSVDKSFNHTEKYKEQISTLTRHGILVGGGLIFGLNGDGPEVFTQTLEFFNTSDITSLAPNLVIPYPGTAFHRQITNEGRLLNRDYKCYTGYSVIVQPERMTADQLEKEYDKFNQEFFSIRNMLSRFRHQNLPLRVLPYYVVFNMAYRLPRKAKSRTHWAELG</sequence>
<proteinExistence type="predicted"/>
<dbReference type="GO" id="GO:0051539">
    <property type="term" value="F:4 iron, 4 sulfur cluster binding"/>
    <property type="evidence" value="ECO:0007669"/>
    <property type="project" value="UniProtKB-KW"/>
</dbReference>
<dbReference type="Pfam" id="PF02310">
    <property type="entry name" value="B12-binding"/>
    <property type="match status" value="1"/>
</dbReference>
<keyword evidence="3" id="KW-0808">Transferase</keyword>
<protein>
    <submittedName>
        <fullName evidence="11">Radical SAM protein</fullName>
    </submittedName>
</protein>
<evidence type="ECO:0000256" key="6">
    <source>
        <dbReference type="ARBA" id="ARBA00023004"/>
    </source>
</evidence>
<feature type="domain" description="B12-binding" evidence="9">
    <location>
        <begin position="352"/>
        <end position="493"/>
    </location>
</feature>
<keyword evidence="6" id="KW-0408">Iron</keyword>
<dbReference type="AlphaFoldDB" id="A0A4P8L5D3"/>
<dbReference type="Pfam" id="PF06541">
    <property type="entry name" value="ABC_trans_CmpB"/>
    <property type="match status" value="1"/>
</dbReference>
<evidence type="ECO:0000256" key="4">
    <source>
        <dbReference type="ARBA" id="ARBA00022691"/>
    </source>
</evidence>
<dbReference type="SFLD" id="SFLDG01123">
    <property type="entry name" value="methyltransferase_(Class_B)"/>
    <property type="match status" value="1"/>
</dbReference>
<dbReference type="Gene3D" id="3.40.50.280">
    <property type="entry name" value="Cobalamin-binding domain"/>
    <property type="match status" value="1"/>
</dbReference>
<dbReference type="Proteomes" id="UP000298602">
    <property type="component" value="Chromosome"/>
</dbReference>
<dbReference type="PANTHER" id="PTHR43409">
    <property type="entry name" value="ANAEROBIC MAGNESIUM-PROTOPORPHYRIN IX MONOMETHYL ESTER CYCLASE-RELATED"/>
    <property type="match status" value="1"/>
</dbReference>
<dbReference type="InterPro" id="IPR003607">
    <property type="entry name" value="HD/PDEase_dom"/>
</dbReference>
<dbReference type="InterPro" id="IPR006638">
    <property type="entry name" value="Elp3/MiaA/NifB-like_rSAM"/>
</dbReference>
<dbReference type="OrthoDB" id="360187at2"/>
<evidence type="ECO:0000313" key="11">
    <source>
        <dbReference type="EMBL" id="QCQ21982.1"/>
    </source>
</evidence>
<evidence type="ECO:0000259" key="9">
    <source>
        <dbReference type="PROSITE" id="PS51332"/>
    </source>
</evidence>
<dbReference type="KEGG" id="dax:FDQ92_07215"/>
<dbReference type="GO" id="GO:0003824">
    <property type="term" value="F:catalytic activity"/>
    <property type="evidence" value="ECO:0007669"/>
    <property type="project" value="InterPro"/>
</dbReference>
<dbReference type="GO" id="GO:0031419">
    <property type="term" value="F:cobalamin binding"/>
    <property type="evidence" value="ECO:0007669"/>
    <property type="project" value="InterPro"/>
</dbReference>
<dbReference type="InterPro" id="IPR058240">
    <property type="entry name" value="rSAM_sf"/>
</dbReference>
<feature type="transmembrane region" description="Helical" evidence="8">
    <location>
        <begin position="141"/>
        <end position="162"/>
    </location>
</feature>
<dbReference type="SFLD" id="SFLDS00029">
    <property type="entry name" value="Radical_SAM"/>
    <property type="match status" value="1"/>
</dbReference>
<accession>A0A4P8L5D3</accession>
<feature type="transmembrane region" description="Helical" evidence="8">
    <location>
        <begin position="110"/>
        <end position="129"/>
    </location>
</feature>
<organism evidence="11 12">
    <name type="scientific">Desulfoglaeba alkanexedens ALDC</name>
    <dbReference type="NCBI Taxonomy" id="980445"/>
    <lineage>
        <taxon>Bacteria</taxon>
        <taxon>Pseudomonadati</taxon>
        <taxon>Thermodesulfobacteriota</taxon>
        <taxon>Syntrophobacteria</taxon>
        <taxon>Syntrophobacterales</taxon>
        <taxon>Syntrophobacteraceae</taxon>
        <taxon>Desulfoglaeba</taxon>
    </lineage>
</organism>
<gene>
    <name evidence="11" type="ORF">FDQ92_07215</name>
</gene>
<dbReference type="SUPFAM" id="SSF109604">
    <property type="entry name" value="HD-domain/PDEase-like"/>
    <property type="match status" value="1"/>
</dbReference>
<evidence type="ECO:0000256" key="8">
    <source>
        <dbReference type="SAM" id="Phobius"/>
    </source>
</evidence>
<feature type="transmembrane region" description="Helical" evidence="8">
    <location>
        <begin position="37"/>
        <end position="56"/>
    </location>
</feature>
<feature type="domain" description="Radical SAM core" evidence="10">
    <location>
        <begin position="516"/>
        <end position="739"/>
    </location>
</feature>
<evidence type="ECO:0000256" key="1">
    <source>
        <dbReference type="ARBA" id="ARBA00001966"/>
    </source>
</evidence>
<dbReference type="SMART" id="SM00729">
    <property type="entry name" value="Elp3"/>
    <property type="match status" value="1"/>
</dbReference>
<dbReference type="CDD" id="cd02068">
    <property type="entry name" value="radical_SAM_B12_BD"/>
    <property type="match status" value="1"/>
</dbReference>
<dbReference type="InterPro" id="IPR051198">
    <property type="entry name" value="BchE-like"/>
</dbReference>
<evidence type="ECO:0000256" key="7">
    <source>
        <dbReference type="ARBA" id="ARBA00023014"/>
    </source>
</evidence>
<dbReference type="Gene3D" id="3.80.30.20">
    <property type="entry name" value="tm_1862 like domain"/>
    <property type="match status" value="1"/>
</dbReference>
<dbReference type="SFLD" id="SFLDG01082">
    <property type="entry name" value="B12-binding_domain_containing"/>
    <property type="match status" value="1"/>
</dbReference>
<dbReference type="CDD" id="cd01335">
    <property type="entry name" value="Radical_SAM"/>
    <property type="match status" value="1"/>
</dbReference>
<feature type="transmembrane region" description="Helical" evidence="8">
    <location>
        <begin position="6"/>
        <end position="25"/>
    </location>
</feature>
<evidence type="ECO:0000256" key="5">
    <source>
        <dbReference type="ARBA" id="ARBA00022723"/>
    </source>
</evidence>
<keyword evidence="8" id="KW-0812">Transmembrane</keyword>
<dbReference type="InterPro" id="IPR006158">
    <property type="entry name" value="Cobalamin-bd"/>
</dbReference>
<evidence type="ECO:0000256" key="2">
    <source>
        <dbReference type="ARBA" id="ARBA00022603"/>
    </source>
</evidence>
<dbReference type="PROSITE" id="PS51332">
    <property type="entry name" value="B12_BINDING"/>
    <property type="match status" value="1"/>
</dbReference>
<dbReference type="InterPro" id="IPR007197">
    <property type="entry name" value="rSAM"/>
</dbReference>
<evidence type="ECO:0000313" key="12">
    <source>
        <dbReference type="Proteomes" id="UP000298602"/>
    </source>
</evidence>
<keyword evidence="4" id="KW-0949">S-adenosyl-L-methionine</keyword>
<dbReference type="SUPFAM" id="SSF102114">
    <property type="entry name" value="Radical SAM enzymes"/>
    <property type="match status" value="1"/>
</dbReference>
<dbReference type="InterPro" id="IPR010540">
    <property type="entry name" value="CmpB_TMEM229"/>
</dbReference>
<dbReference type="EMBL" id="CP040098">
    <property type="protein sequence ID" value="QCQ21982.1"/>
    <property type="molecule type" value="Genomic_DNA"/>
</dbReference>
<reference evidence="11 12" key="2">
    <citation type="submission" date="2019-05" db="EMBL/GenBank/DDBJ databases">
        <authorList>
            <person name="Suflita J.M."/>
            <person name="Marks C.R."/>
        </authorList>
    </citation>
    <scope>NUCLEOTIDE SEQUENCE [LARGE SCALE GENOMIC DNA]</scope>
    <source>
        <strain evidence="11 12">ALDC</strain>
    </source>
</reference>
<dbReference type="Pfam" id="PF04055">
    <property type="entry name" value="Radical_SAM"/>
    <property type="match status" value="1"/>
</dbReference>
<keyword evidence="12" id="KW-1185">Reference proteome</keyword>
<evidence type="ECO:0000256" key="3">
    <source>
        <dbReference type="ARBA" id="ARBA00022679"/>
    </source>
</evidence>
<keyword evidence="2" id="KW-0489">Methyltransferase</keyword>
<keyword evidence="8" id="KW-0472">Membrane</keyword>
<dbReference type="RefSeq" id="WP_137423951.1">
    <property type="nucleotide sequence ID" value="NZ_CP040098.1"/>
</dbReference>
<dbReference type="GO" id="GO:0005829">
    <property type="term" value="C:cytosol"/>
    <property type="evidence" value="ECO:0007669"/>
    <property type="project" value="TreeGrafter"/>
</dbReference>
<reference evidence="11 12" key="1">
    <citation type="submission" date="2019-05" db="EMBL/GenBank/DDBJ databases">
        <title>The Complete Genome Sequence of the n-alkane-degrading Desulfoglaeba alkanexedens ALDC reveals multiple alkylsuccinate synthase gene clusters.</title>
        <authorList>
            <person name="Callaghan A.V."/>
            <person name="Davidova I.A."/>
            <person name="Duncan K.E."/>
            <person name="Morris B."/>
            <person name="McInerney M.J."/>
        </authorList>
    </citation>
    <scope>NUCLEOTIDE SEQUENCE [LARGE SCALE GENOMIC DNA]</scope>
    <source>
        <strain evidence="11 12">ALDC</strain>
    </source>
</reference>
<keyword evidence="7" id="KW-0411">Iron-sulfur</keyword>
<dbReference type="Gene3D" id="1.10.3210.10">
    <property type="entry name" value="Hypothetical protein af1432"/>
    <property type="match status" value="1"/>
</dbReference>